<keyword evidence="1" id="KW-0812">Transmembrane</keyword>
<evidence type="ECO:0000313" key="2">
    <source>
        <dbReference type="EMBL" id="KGN54650.1"/>
    </source>
</evidence>
<reference evidence="2 3" key="2">
    <citation type="journal article" date="2009" name="PLoS ONE">
        <title>An integrated genetic and cytogenetic map of the cucumber genome.</title>
        <authorList>
            <person name="Ren Y."/>
            <person name="Zhang Z."/>
            <person name="Liu J."/>
            <person name="Staub J.E."/>
            <person name="Han Y."/>
            <person name="Cheng Z."/>
            <person name="Li X."/>
            <person name="Lu J."/>
            <person name="Miao H."/>
            <person name="Kang H."/>
            <person name="Xie B."/>
            <person name="Gu X."/>
            <person name="Wang X."/>
            <person name="Du Y."/>
            <person name="Jin W."/>
            <person name="Huang S."/>
        </authorList>
    </citation>
    <scope>NUCLEOTIDE SEQUENCE [LARGE SCALE GENOMIC DNA]</scope>
    <source>
        <strain evidence="3">cv. 9930</strain>
    </source>
</reference>
<organism evidence="2 3">
    <name type="scientific">Cucumis sativus</name>
    <name type="common">Cucumber</name>
    <dbReference type="NCBI Taxonomy" id="3659"/>
    <lineage>
        <taxon>Eukaryota</taxon>
        <taxon>Viridiplantae</taxon>
        <taxon>Streptophyta</taxon>
        <taxon>Embryophyta</taxon>
        <taxon>Tracheophyta</taxon>
        <taxon>Spermatophyta</taxon>
        <taxon>Magnoliopsida</taxon>
        <taxon>eudicotyledons</taxon>
        <taxon>Gunneridae</taxon>
        <taxon>Pentapetalae</taxon>
        <taxon>rosids</taxon>
        <taxon>fabids</taxon>
        <taxon>Cucurbitales</taxon>
        <taxon>Cucurbitaceae</taxon>
        <taxon>Benincaseae</taxon>
        <taxon>Cucumis</taxon>
    </lineage>
</organism>
<gene>
    <name evidence="2" type="ORF">Csa_4G416460</name>
</gene>
<dbReference type="Gramene" id="KGN54650">
    <property type="protein sequence ID" value="KGN54650"/>
    <property type="gene ID" value="Csa_4G416460"/>
</dbReference>
<sequence length="103" mass="11799">MWIPRFLGVEFVDQYHVFVYVVCLECHQVSGVGNMIIDGYASLVVAIALQVPILYTPLLAEACALCEKECILLTNFYFPWSLLVWIVLFSFILFNDYPILMGK</sequence>
<dbReference type="EMBL" id="CM002925">
    <property type="protein sequence ID" value="KGN54650.1"/>
    <property type="molecule type" value="Genomic_DNA"/>
</dbReference>
<dbReference type="eggNOG" id="ENOG502QPIX">
    <property type="taxonomic scope" value="Eukaryota"/>
</dbReference>
<keyword evidence="3" id="KW-1185">Reference proteome</keyword>
<name>A0A0A0KYC1_CUCSA</name>
<proteinExistence type="predicted"/>
<feature type="transmembrane region" description="Helical" evidence="1">
    <location>
        <begin position="72"/>
        <end position="94"/>
    </location>
</feature>
<protein>
    <submittedName>
        <fullName evidence="2">Uncharacterized protein</fullName>
    </submittedName>
</protein>
<keyword evidence="1" id="KW-0472">Membrane</keyword>
<dbReference type="AlphaFoldDB" id="A0A0A0KYC1"/>
<evidence type="ECO:0000313" key="3">
    <source>
        <dbReference type="Proteomes" id="UP000029981"/>
    </source>
</evidence>
<reference evidence="2 3" key="3">
    <citation type="journal article" date="2010" name="BMC Genomics">
        <title>Transcriptome sequencing and comparative analysis of cucumber flowers with different sex types.</title>
        <authorList>
            <person name="Guo S."/>
            <person name="Zheng Y."/>
            <person name="Joung J.G."/>
            <person name="Liu S."/>
            <person name="Zhang Z."/>
            <person name="Crasta O.R."/>
            <person name="Sobral B.W."/>
            <person name="Xu Y."/>
            <person name="Huang S."/>
            <person name="Fei Z."/>
        </authorList>
    </citation>
    <scope>NUCLEOTIDE SEQUENCE [LARGE SCALE GENOMIC DNA]</scope>
    <source>
        <strain evidence="3">cv. 9930</strain>
    </source>
</reference>
<keyword evidence="1" id="KW-1133">Transmembrane helix</keyword>
<dbReference type="Proteomes" id="UP000029981">
    <property type="component" value="Chromosome 4"/>
</dbReference>
<accession>A0A0A0KYC1</accession>
<evidence type="ECO:0000256" key="1">
    <source>
        <dbReference type="SAM" id="Phobius"/>
    </source>
</evidence>
<feature type="transmembrane region" description="Helical" evidence="1">
    <location>
        <begin position="40"/>
        <end position="60"/>
    </location>
</feature>
<reference evidence="2 3" key="1">
    <citation type="journal article" date="2009" name="Nat. Genet.">
        <title>The genome of the cucumber, Cucumis sativus L.</title>
        <authorList>
            <person name="Huang S."/>
            <person name="Li R."/>
            <person name="Zhang Z."/>
            <person name="Li L."/>
            <person name="Gu X."/>
            <person name="Fan W."/>
            <person name="Lucas W.J."/>
            <person name="Wang X."/>
            <person name="Xie B."/>
            <person name="Ni P."/>
            <person name="Ren Y."/>
            <person name="Zhu H."/>
            <person name="Li J."/>
            <person name="Lin K."/>
            <person name="Jin W."/>
            <person name="Fei Z."/>
            <person name="Li G."/>
            <person name="Staub J."/>
            <person name="Kilian A."/>
            <person name="van der Vossen E.A."/>
            <person name="Wu Y."/>
            <person name="Guo J."/>
            <person name="He J."/>
            <person name="Jia Z."/>
            <person name="Ren Y."/>
            <person name="Tian G."/>
            <person name="Lu Y."/>
            <person name="Ruan J."/>
            <person name="Qian W."/>
            <person name="Wang M."/>
            <person name="Huang Q."/>
            <person name="Li B."/>
            <person name="Xuan Z."/>
            <person name="Cao J."/>
            <person name="Asan"/>
            <person name="Wu Z."/>
            <person name="Zhang J."/>
            <person name="Cai Q."/>
            <person name="Bai Y."/>
            <person name="Zhao B."/>
            <person name="Han Y."/>
            <person name="Li Y."/>
            <person name="Li X."/>
            <person name="Wang S."/>
            <person name="Shi Q."/>
            <person name="Liu S."/>
            <person name="Cho W.K."/>
            <person name="Kim J.Y."/>
            <person name="Xu Y."/>
            <person name="Heller-Uszynska K."/>
            <person name="Miao H."/>
            <person name="Cheng Z."/>
            <person name="Zhang S."/>
            <person name="Wu J."/>
            <person name="Yang Y."/>
            <person name="Kang H."/>
            <person name="Li M."/>
            <person name="Liang H."/>
            <person name="Ren X."/>
            <person name="Shi Z."/>
            <person name="Wen M."/>
            <person name="Jian M."/>
            <person name="Yang H."/>
            <person name="Zhang G."/>
            <person name="Yang Z."/>
            <person name="Chen R."/>
            <person name="Liu S."/>
            <person name="Li J."/>
            <person name="Ma L."/>
            <person name="Liu H."/>
            <person name="Zhou Y."/>
            <person name="Zhao J."/>
            <person name="Fang X."/>
            <person name="Li G."/>
            <person name="Fang L."/>
            <person name="Li Y."/>
            <person name="Liu D."/>
            <person name="Zheng H."/>
            <person name="Zhang Y."/>
            <person name="Qin N."/>
            <person name="Li Z."/>
            <person name="Yang G."/>
            <person name="Yang S."/>
            <person name="Bolund L."/>
            <person name="Kristiansen K."/>
            <person name="Zheng H."/>
            <person name="Li S."/>
            <person name="Zhang X."/>
            <person name="Yang H."/>
            <person name="Wang J."/>
            <person name="Sun R."/>
            <person name="Zhang B."/>
            <person name="Jiang S."/>
            <person name="Wang J."/>
            <person name="Du Y."/>
            <person name="Li S."/>
        </authorList>
    </citation>
    <scope>NUCLEOTIDE SEQUENCE [LARGE SCALE GENOMIC DNA]</scope>
    <source>
        <strain evidence="3">cv. 9930</strain>
    </source>
</reference>
<reference evidence="2 3" key="4">
    <citation type="journal article" date="2011" name="BMC Genomics">
        <title>RNA-Seq improves annotation of protein-coding genes in the cucumber genome.</title>
        <authorList>
            <person name="Li Z."/>
            <person name="Zhang Z."/>
            <person name="Yan P."/>
            <person name="Huang S."/>
            <person name="Fei Z."/>
            <person name="Lin K."/>
        </authorList>
    </citation>
    <scope>NUCLEOTIDE SEQUENCE [LARGE SCALE GENOMIC DNA]</scope>
    <source>
        <strain evidence="3">cv. 9930</strain>
    </source>
</reference>